<proteinExistence type="predicted"/>
<organism evidence="2">
    <name type="scientific">marine sediment metagenome</name>
    <dbReference type="NCBI Taxonomy" id="412755"/>
    <lineage>
        <taxon>unclassified sequences</taxon>
        <taxon>metagenomes</taxon>
        <taxon>ecological metagenomes</taxon>
    </lineage>
</organism>
<accession>A0A0F9M8L7</accession>
<evidence type="ECO:0000259" key="1">
    <source>
        <dbReference type="Pfam" id="PF03721"/>
    </source>
</evidence>
<dbReference type="EMBL" id="LAZR01010711">
    <property type="protein sequence ID" value="KKM65517.1"/>
    <property type="molecule type" value="Genomic_DNA"/>
</dbReference>
<reference evidence="2" key="1">
    <citation type="journal article" date="2015" name="Nature">
        <title>Complex archaea that bridge the gap between prokaryotes and eukaryotes.</title>
        <authorList>
            <person name="Spang A."/>
            <person name="Saw J.H."/>
            <person name="Jorgensen S.L."/>
            <person name="Zaremba-Niedzwiedzka K."/>
            <person name="Martijn J."/>
            <person name="Lind A.E."/>
            <person name="van Eijk R."/>
            <person name="Schleper C."/>
            <person name="Guy L."/>
            <person name="Ettema T.J."/>
        </authorList>
    </citation>
    <scope>NUCLEOTIDE SEQUENCE</scope>
</reference>
<gene>
    <name evidence="2" type="ORF">LCGC14_1490520</name>
</gene>
<comment type="caution">
    <text evidence="2">The sequence shown here is derived from an EMBL/GenBank/DDBJ whole genome shotgun (WGS) entry which is preliminary data.</text>
</comment>
<sequence length="58" mass="6494">MYKYSVSILGTGFIGLCSAVCFAERDINVLASTHNQEKARMINDFKTPFFEDGLAEML</sequence>
<dbReference type="GO" id="GO:0051287">
    <property type="term" value="F:NAD binding"/>
    <property type="evidence" value="ECO:0007669"/>
    <property type="project" value="InterPro"/>
</dbReference>
<feature type="non-terminal residue" evidence="2">
    <location>
        <position position="58"/>
    </location>
</feature>
<dbReference type="AlphaFoldDB" id="A0A0F9M8L7"/>
<protein>
    <recommendedName>
        <fullName evidence="1">UDP-glucose/GDP-mannose dehydrogenase N-terminal domain-containing protein</fullName>
    </recommendedName>
</protein>
<dbReference type="SUPFAM" id="SSF51735">
    <property type="entry name" value="NAD(P)-binding Rossmann-fold domains"/>
    <property type="match status" value="1"/>
</dbReference>
<dbReference type="Pfam" id="PF03721">
    <property type="entry name" value="UDPG_MGDP_dh_N"/>
    <property type="match status" value="1"/>
</dbReference>
<dbReference type="GO" id="GO:0016616">
    <property type="term" value="F:oxidoreductase activity, acting on the CH-OH group of donors, NAD or NADP as acceptor"/>
    <property type="evidence" value="ECO:0007669"/>
    <property type="project" value="InterPro"/>
</dbReference>
<dbReference type="InterPro" id="IPR001732">
    <property type="entry name" value="UDP-Glc/GDP-Man_DH_N"/>
</dbReference>
<name>A0A0F9M8L7_9ZZZZ</name>
<dbReference type="Gene3D" id="3.40.50.720">
    <property type="entry name" value="NAD(P)-binding Rossmann-like Domain"/>
    <property type="match status" value="1"/>
</dbReference>
<evidence type="ECO:0000313" key="2">
    <source>
        <dbReference type="EMBL" id="KKM65517.1"/>
    </source>
</evidence>
<feature type="domain" description="UDP-glucose/GDP-mannose dehydrogenase N-terminal" evidence="1">
    <location>
        <begin position="6"/>
        <end position="58"/>
    </location>
</feature>
<dbReference type="InterPro" id="IPR036291">
    <property type="entry name" value="NAD(P)-bd_dom_sf"/>
</dbReference>